<dbReference type="EMBL" id="PCSR01000002">
    <property type="protein sequence ID" value="PIP53605.1"/>
    <property type="molecule type" value="Genomic_DNA"/>
</dbReference>
<sequence>MSKAKTLKQKKLSQKRKQHSVNTNQNLVYTGVQINKQQTATSKPADINKYNENELLVVDPKYIKKDLIRTAILSALFIIGLLYLNWAVQNGKISLY</sequence>
<reference evidence="3 4" key="1">
    <citation type="submission" date="2017-09" db="EMBL/GenBank/DDBJ databases">
        <title>Depth-based differentiation of microbial function through sediment-hosted aquifers and enrichment of novel symbionts in the deep terrestrial subsurface.</title>
        <authorList>
            <person name="Probst A.J."/>
            <person name="Ladd B."/>
            <person name="Jarett J.K."/>
            <person name="Geller-Mcgrath D.E."/>
            <person name="Sieber C.M."/>
            <person name="Emerson J.B."/>
            <person name="Anantharaman K."/>
            <person name="Thomas B.C."/>
            <person name="Malmstrom R."/>
            <person name="Stieglmeier M."/>
            <person name="Klingl A."/>
            <person name="Woyke T."/>
            <person name="Ryan C.M."/>
            <person name="Banfield J.F."/>
        </authorList>
    </citation>
    <scope>NUCLEOTIDE SEQUENCE [LARGE SCALE GENOMIC DNA]</scope>
    <source>
        <strain evidence="3">CG23_combo_of_CG06-09_8_20_14_all_34_8</strain>
    </source>
</reference>
<feature type="transmembrane region" description="Helical" evidence="2">
    <location>
        <begin position="67"/>
        <end position="86"/>
    </location>
</feature>
<accession>A0A2H0B7G0</accession>
<keyword evidence="2" id="KW-0472">Membrane</keyword>
<evidence type="ECO:0000256" key="1">
    <source>
        <dbReference type="SAM" id="MobiDB-lite"/>
    </source>
</evidence>
<name>A0A2H0B7G0_9BACT</name>
<proteinExistence type="predicted"/>
<feature type="compositionally biased region" description="Basic residues" evidence="1">
    <location>
        <begin position="1"/>
        <end position="19"/>
    </location>
</feature>
<keyword evidence="2" id="KW-1133">Transmembrane helix</keyword>
<protein>
    <submittedName>
        <fullName evidence="3">Uncharacterized protein</fullName>
    </submittedName>
</protein>
<evidence type="ECO:0000256" key="2">
    <source>
        <dbReference type="SAM" id="Phobius"/>
    </source>
</evidence>
<gene>
    <name evidence="3" type="ORF">COX08_00075</name>
</gene>
<keyword evidence="2" id="KW-0812">Transmembrane</keyword>
<dbReference type="Proteomes" id="UP000229459">
    <property type="component" value="Unassembled WGS sequence"/>
</dbReference>
<organism evidence="3 4">
    <name type="scientific">Candidatus Beckwithbacteria bacterium CG23_combo_of_CG06-09_8_20_14_all_34_8</name>
    <dbReference type="NCBI Taxonomy" id="1974497"/>
    <lineage>
        <taxon>Bacteria</taxon>
        <taxon>Candidatus Beckwithiibacteriota</taxon>
    </lineage>
</organism>
<evidence type="ECO:0000313" key="4">
    <source>
        <dbReference type="Proteomes" id="UP000229459"/>
    </source>
</evidence>
<dbReference type="AlphaFoldDB" id="A0A2H0B7G0"/>
<comment type="caution">
    <text evidence="3">The sequence shown here is derived from an EMBL/GenBank/DDBJ whole genome shotgun (WGS) entry which is preliminary data.</text>
</comment>
<evidence type="ECO:0000313" key="3">
    <source>
        <dbReference type="EMBL" id="PIP53605.1"/>
    </source>
</evidence>
<feature type="region of interest" description="Disordered" evidence="1">
    <location>
        <begin position="1"/>
        <end position="20"/>
    </location>
</feature>